<dbReference type="AlphaFoldDB" id="A0A0E9VEF9"/>
<evidence type="ECO:0000313" key="1">
    <source>
        <dbReference type="EMBL" id="JAH76386.1"/>
    </source>
</evidence>
<organism evidence="1">
    <name type="scientific">Anguilla anguilla</name>
    <name type="common">European freshwater eel</name>
    <name type="synonym">Muraena anguilla</name>
    <dbReference type="NCBI Taxonomy" id="7936"/>
    <lineage>
        <taxon>Eukaryota</taxon>
        <taxon>Metazoa</taxon>
        <taxon>Chordata</taxon>
        <taxon>Craniata</taxon>
        <taxon>Vertebrata</taxon>
        <taxon>Euteleostomi</taxon>
        <taxon>Actinopterygii</taxon>
        <taxon>Neopterygii</taxon>
        <taxon>Teleostei</taxon>
        <taxon>Anguilliformes</taxon>
        <taxon>Anguillidae</taxon>
        <taxon>Anguilla</taxon>
    </lineage>
</organism>
<proteinExistence type="predicted"/>
<name>A0A0E9VEF9_ANGAN</name>
<sequence length="30" mass="3591">MHINVEYERYAYTYMHAKVYIVASPGSRQL</sequence>
<accession>A0A0E9VEF9</accession>
<reference evidence="1" key="2">
    <citation type="journal article" date="2015" name="Fish Shellfish Immunol.">
        <title>Early steps in the European eel (Anguilla anguilla)-Vibrio vulnificus interaction in the gills: Role of the RtxA13 toxin.</title>
        <authorList>
            <person name="Callol A."/>
            <person name="Pajuelo D."/>
            <person name="Ebbesson L."/>
            <person name="Teles M."/>
            <person name="MacKenzie S."/>
            <person name="Amaro C."/>
        </authorList>
    </citation>
    <scope>NUCLEOTIDE SEQUENCE</scope>
</reference>
<protein>
    <submittedName>
        <fullName evidence="1">Uncharacterized protein</fullName>
    </submittedName>
</protein>
<reference evidence="1" key="1">
    <citation type="submission" date="2014-11" db="EMBL/GenBank/DDBJ databases">
        <authorList>
            <person name="Amaro Gonzalez C."/>
        </authorList>
    </citation>
    <scope>NUCLEOTIDE SEQUENCE</scope>
</reference>
<dbReference type="EMBL" id="GBXM01032191">
    <property type="protein sequence ID" value="JAH76386.1"/>
    <property type="molecule type" value="Transcribed_RNA"/>
</dbReference>